<keyword evidence="2" id="KW-0732">Signal</keyword>
<sequence>MLNRRHATLGLLATLGLRPAFAQSSFPGGRPIRIIVPFAAGGSSDVMARGLGKQLSDQMGVPFVIENRPGAGGGVAMEQVARAPADGHTLLYGTIGTNAVAPVLFKNLPVDPAKDLAPVSLAALNPSVLVVHSSLPVNSLRDLIAYAKANPGKLNYASAGNGSISHLATELLKSSAGIDMVHVPYKGGGAASADLLAGNVSLMIETITNAMTLVKTGKVRAIANSGSKRSPSAPDLPTFAEAGLPSFVVDSWTGIFTASGTPTPVIERLSSEIAKASREPAYRQSMSNIGVEAASSSPSEFANFVRAEQAKWGKVVQATGTRIE</sequence>
<evidence type="ECO:0000256" key="1">
    <source>
        <dbReference type="ARBA" id="ARBA00006987"/>
    </source>
</evidence>
<dbReference type="Proteomes" id="UP000613011">
    <property type="component" value="Unassembled WGS sequence"/>
</dbReference>
<organism evidence="3 4">
    <name type="scientific">Ramlibacter aurantiacus</name>
    <dbReference type="NCBI Taxonomy" id="2801330"/>
    <lineage>
        <taxon>Bacteria</taxon>
        <taxon>Pseudomonadati</taxon>
        <taxon>Pseudomonadota</taxon>
        <taxon>Betaproteobacteria</taxon>
        <taxon>Burkholderiales</taxon>
        <taxon>Comamonadaceae</taxon>
        <taxon>Ramlibacter</taxon>
    </lineage>
</organism>
<gene>
    <name evidence="3" type="ORF">JI739_15710</name>
</gene>
<dbReference type="Gene3D" id="3.40.190.150">
    <property type="entry name" value="Bordetella uptake gene, domain 1"/>
    <property type="match status" value="1"/>
</dbReference>
<dbReference type="SUPFAM" id="SSF53850">
    <property type="entry name" value="Periplasmic binding protein-like II"/>
    <property type="match status" value="1"/>
</dbReference>
<dbReference type="PIRSF" id="PIRSF017082">
    <property type="entry name" value="YflP"/>
    <property type="match status" value="1"/>
</dbReference>
<dbReference type="InterPro" id="IPR005064">
    <property type="entry name" value="BUG"/>
</dbReference>
<comment type="caution">
    <text evidence="3">The sequence shown here is derived from an EMBL/GenBank/DDBJ whole genome shotgun (WGS) entry which is preliminary data.</text>
</comment>
<dbReference type="Pfam" id="PF03401">
    <property type="entry name" value="TctC"/>
    <property type="match status" value="1"/>
</dbReference>
<dbReference type="EMBL" id="JAEQNA010000006">
    <property type="protein sequence ID" value="MBL0421795.1"/>
    <property type="molecule type" value="Genomic_DNA"/>
</dbReference>
<feature type="signal peptide" evidence="2">
    <location>
        <begin position="1"/>
        <end position="22"/>
    </location>
</feature>
<dbReference type="InterPro" id="IPR042100">
    <property type="entry name" value="Bug_dom1"/>
</dbReference>
<evidence type="ECO:0000313" key="4">
    <source>
        <dbReference type="Proteomes" id="UP000613011"/>
    </source>
</evidence>
<dbReference type="AlphaFoldDB" id="A0A936ZQM0"/>
<keyword evidence="4" id="KW-1185">Reference proteome</keyword>
<proteinExistence type="inferred from homology"/>
<comment type="similarity">
    <text evidence="1">Belongs to the UPF0065 (bug) family.</text>
</comment>
<evidence type="ECO:0000313" key="3">
    <source>
        <dbReference type="EMBL" id="MBL0421795.1"/>
    </source>
</evidence>
<feature type="chain" id="PRO_5037483071" evidence="2">
    <location>
        <begin position="23"/>
        <end position="324"/>
    </location>
</feature>
<protein>
    <submittedName>
        <fullName evidence="3">Tripartite tricarboxylate transporter substrate binding protein</fullName>
    </submittedName>
</protein>
<dbReference type="RefSeq" id="WP_201684877.1">
    <property type="nucleotide sequence ID" value="NZ_JAEQNA010000006.1"/>
</dbReference>
<dbReference type="PANTHER" id="PTHR42928">
    <property type="entry name" value="TRICARBOXYLATE-BINDING PROTEIN"/>
    <property type="match status" value="1"/>
</dbReference>
<dbReference type="Gene3D" id="3.40.190.10">
    <property type="entry name" value="Periplasmic binding protein-like II"/>
    <property type="match status" value="1"/>
</dbReference>
<dbReference type="CDD" id="cd13578">
    <property type="entry name" value="PBP2_Bug27"/>
    <property type="match status" value="1"/>
</dbReference>
<evidence type="ECO:0000256" key="2">
    <source>
        <dbReference type="SAM" id="SignalP"/>
    </source>
</evidence>
<reference evidence="3" key="1">
    <citation type="submission" date="2021-01" db="EMBL/GenBank/DDBJ databases">
        <title>Ramlibacter sp. strain AW1 16S ribosomal RNA gene Genome sequencing and assembly.</title>
        <authorList>
            <person name="Kang M."/>
        </authorList>
    </citation>
    <scope>NUCLEOTIDE SEQUENCE</scope>
    <source>
        <strain evidence="3">AW1</strain>
    </source>
</reference>
<accession>A0A936ZQM0</accession>
<name>A0A936ZQM0_9BURK</name>
<dbReference type="PANTHER" id="PTHR42928:SF5">
    <property type="entry name" value="BLR1237 PROTEIN"/>
    <property type="match status" value="1"/>
</dbReference>